<gene>
    <name evidence="2" type="ORF">AVEN_4303_1</name>
</gene>
<sequence>MNVPLVNECKTGHLQALRSTPKPVVDANIQREFSCVGENFLSPTFLVVHALHLDLRAINAEMLPVQIRRSGGMRPSCSRGNRSRRMEVGTVGYRSARS</sequence>
<protein>
    <submittedName>
        <fullName evidence="2">Uncharacterized protein</fullName>
    </submittedName>
</protein>
<accession>A0A4Y2PXB8</accession>
<organism evidence="2 3">
    <name type="scientific">Araneus ventricosus</name>
    <name type="common">Orbweaver spider</name>
    <name type="synonym">Epeira ventricosa</name>
    <dbReference type="NCBI Taxonomy" id="182803"/>
    <lineage>
        <taxon>Eukaryota</taxon>
        <taxon>Metazoa</taxon>
        <taxon>Ecdysozoa</taxon>
        <taxon>Arthropoda</taxon>
        <taxon>Chelicerata</taxon>
        <taxon>Arachnida</taxon>
        <taxon>Araneae</taxon>
        <taxon>Araneomorphae</taxon>
        <taxon>Entelegynae</taxon>
        <taxon>Araneoidea</taxon>
        <taxon>Araneidae</taxon>
        <taxon>Araneus</taxon>
    </lineage>
</organism>
<evidence type="ECO:0000313" key="3">
    <source>
        <dbReference type="Proteomes" id="UP000499080"/>
    </source>
</evidence>
<evidence type="ECO:0000256" key="1">
    <source>
        <dbReference type="SAM" id="MobiDB-lite"/>
    </source>
</evidence>
<dbReference type="AlphaFoldDB" id="A0A4Y2PXB8"/>
<dbReference type="Proteomes" id="UP000499080">
    <property type="component" value="Unassembled WGS sequence"/>
</dbReference>
<comment type="caution">
    <text evidence="2">The sequence shown here is derived from an EMBL/GenBank/DDBJ whole genome shotgun (WGS) entry which is preliminary data.</text>
</comment>
<feature type="region of interest" description="Disordered" evidence="1">
    <location>
        <begin position="70"/>
        <end position="98"/>
    </location>
</feature>
<reference evidence="2 3" key="1">
    <citation type="journal article" date="2019" name="Sci. Rep.">
        <title>Orb-weaving spider Araneus ventricosus genome elucidates the spidroin gene catalogue.</title>
        <authorList>
            <person name="Kono N."/>
            <person name="Nakamura H."/>
            <person name="Ohtoshi R."/>
            <person name="Moran D.A.P."/>
            <person name="Shinohara A."/>
            <person name="Yoshida Y."/>
            <person name="Fujiwara M."/>
            <person name="Mori M."/>
            <person name="Tomita M."/>
            <person name="Arakawa K."/>
        </authorList>
    </citation>
    <scope>NUCLEOTIDE SEQUENCE [LARGE SCALE GENOMIC DNA]</scope>
</reference>
<proteinExistence type="predicted"/>
<name>A0A4Y2PXB8_ARAVE</name>
<evidence type="ECO:0000313" key="2">
    <source>
        <dbReference type="EMBL" id="GBN55742.1"/>
    </source>
</evidence>
<keyword evidence="3" id="KW-1185">Reference proteome</keyword>
<dbReference type="EMBL" id="BGPR01295881">
    <property type="protein sequence ID" value="GBN55742.1"/>
    <property type="molecule type" value="Genomic_DNA"/>
</dbReference>